<comment type="caution">
    <text evidence="1">The sequence shown here is derived from an EMBL/GenBank/DDBJ whole genome shotgun (WGS) entry which is preliminary data.</text>
</comment>
<gene>
    <name evidence="1" type="ORF">EVA_20246</name>
</gene>
<organism evidence="1">
    <name type="scientific">gut metagenome</name>
    <dbReference type="NCBI Taxonomy" id="749906"/>
    <lineage>
        <taxon>unclassified sequences</taxon>
        <taxon>metagenomes</taxon>
        <taxon>organismal metagenomes</taxon>
    </lineage>
</organism>
<evidence type="ECO:0000313" key="1">
    <source>
        <dbReference type="EMBL" id="EJW91647.1"/>
    </source>
</evidence>
<accession>J9FPZ8</accession>
<dbReference type="InterPro" id="IPR032276">
    <property type="entry name" value="DUF4836"/>
</dbReference>
<dbReference type="PROSITE" id="PS51257">
    <property type="entry name" value="PROKAR_LIPOPROTEIN"/>
    <property type="match status" value="1"/>
</dbReference>
<reference evidence="1" key="1">
    <citation type="journal article" date="2012" name="PLoS ONE">
        <title>Gene sets for utilization of primary and secondary nutrition supplies in the distal gut of endangered iberian lynx.</title>
        <authorList>
            <person name="Alcaide M."/>
            <person name="Messina E."/>
            <person name="Richter M."/>
            <person name="Bargiela R."/>
            <person name="Peplies J."/>
            <person name="Huws S.A."/>
            <person name="Newbold C.J."/>
            <person name="Golyshin P.N."/>
            <person name="Simon M.A."/>
            <person name="Lopez G."/>
            <person name="Yakimov M.M."/>
            <person name="Ferrer M."/>
        </authorList>
    </citation>
    <scope>NUCLEOTIDE SEQUENCE</scope>
</reference>
<protein>
    <recommendedName>
        <fullName evidence="2">Lipoprotein</fullName>
    </recommendedName>
</protein>
<dbReference type="Pfam" id="PF16120">
    <property type="entry name" value="DUF4836"/>
    <property type="match status" value="1"/>
</dbReference>
<dbReference type="EMBL" id="AMCI01008042">
    <property type="protein sequence ID" value="EJW91647.1"/>
    <property type="molecule type" value="Genomic_DNA"/>
</dbReference>
<name>J9FPZ8_9ZZZZ</name>
<sequence>MEKKIITKLSVLTFLVAFLVSCSQDKSYIHVIPADANVVFSFHFKTLAEKADLNDKEDEATKQKLLDAIKTEINAATYQQLEKILHQPDESGIDVAAPIYIFSSPSFPYTTLVGKVNSEEDLRNSLNLMAKEDICQPVQETDTYRFCTAKNGILAFNESTAILVNVKRASQMEQVKESIAKLMQQNAENSITSCRVFTKMEEQDNDINFFADTHAKPTSKLTQYTKKIPSEFNPQEVKVIGELNFEKGEILLKGNFYTENEEAKALLEKQMSSMDKIKGTFYDYFPASTILFGSVHLNGDKFYSLLSESKEFRQSASVAKAEALNQVFKAMKGDISVGVVNINLTKAPAFMLYADFNDGKILEQIYQNKKNLNLKKGEDLLGLSPNEYVYKSREMNVFYGIKDKKFYATNDELLYKNIGKPADKSIKETTYASDMKGESLYGVVNANAILELPVVKMAAGFGGKKAEALIKQVGQIDYFSFSFKDSQFQYKISLKNKDVNALKQVKEFARLLTHL</sequence>
<proteinExistence type="predicted"/>
<evidence type="ECO:0008006" key="2">
    <source>
        <dbReference type="Google" id="ProtNLM"/>
    </source>
</evidence>
<dbReference type="AlphaFoldDB" id="J9FPZ8"/>